<evidence type="ECO:0000256" key="1">
    <source>
        <dbReference type="SAM" id="SignalP"/>
    </source>
</evidence>
<dbReference type="RefSeq" id="WP_143477771.1">
    <property type="nucleotide sequence ID" value="NZ_FXAG01000006.1"/>
</dbReference>
<evidence type="ECO:0000313" key="2">
    <source>
        <dbReference type="EMBL" id="SMF13868.1"/>
    </source>
</evidence>
<reference evidence="3" key="1">
    <citation type="submission" date="2017-04" db="EMBL/GenBank/DDBJ databases">
        <authorList>
            <person name="Varghese N."/>
            <person name="Submissions S."/>
        </authorList>
    </citation>
    <scope>NUCLEOTIDE SEQUENCE [LARGE SCALE GENOMIC DNA]</scope>
    <source>
        <strain evidence="3">DSM 22618</strain>
    </source>
</reference>
<keyword evidence="1" id="KW-0732">Signal</keyword>
<dbReference type="PROSITE" id="PS51257">
    <property type="entry name" value="PROKAR_LIPOPROTEIN"/>
    <property type="match status" value="1"/>
</dbReference>
<gene>
    <name evidence="2" type="ORF">SAMN02745746_01516</name>
</gene>
<dbReference type="AlphaFoldDB" id="A0A1Y6BPE0"/>
<dbReference type="EMBL" id="FXAG01000006">
    <property type="protein sequence ID" value="SMF13868.1"/>
    <property type="molecule type" value="Genomic_DNA"/>
</dbReference>
<accession>A0A1Y6BPE0</accession>
<keyword evidence="3" id="KW-1185">Reference proteome</keyword>
<dbReference type="Proteomes" id="UP000192920">
    <property type="component" value="Unassembled WGS sequence"/>
</dbReference>
<organism evidence="2 3">
    <name type="scientific">Pseudogulbenkiania subflava DSM 22618</name>
    <dbReference type="NCBI Taxonomy" id="1123014"/>
    <lineage>
        <taxon>Bacteria</taxon>
        <taxon>Pseudomonadati</taxon>
        <taxon>Pseudomonadota</taxon>
        <taxon>Betaproteobacteria</taxon>
        <taxon>Neisseriales</taxon>
        <taxon>Chromobacteriaceae</taxon>
        <taxon>Pseudogulbenkiania</taxon>
    </lineage>
</organism>
<feature type="chain" id="PRO_5012418695" evidence="1">
    <location>
        <begin position="26"/>
        <end position="530"/>
    </location>
</feature>
<proteinExistence type="predicted"/>
<name>A0A1Y6BPE0_9NEIS</name>
<sequence length="530" mass="57807">MVKECRWFKGGAITLCLVSSLSCNASEYGFPLSLRLGAGVTPSDPTDSFPYCFDFKTRLIPGSAGSSLFRTSLIKTRTDFLRELSVSASAAGKYAFFSGAASGSLDEKYSFSSDSLTWIVYLQTDLGKSEVYDESLKAFASQLIESKNFAQFATRCGQELITQERRKASVSAIFSISNISQEQRKTLEGKFSGEANTAIFSVEASTSFRNFVKEAAKTSRITVDVVTVGGSGAADLAALFTDYSDLAAISQILRTYTAKLSFDNSKATSYQSTKMTRYGWGGNVVDFSIADIALSDYYITYRDIDIIKRKAYDLLNMAAQGQIELTTDQTNTLKKAYSDSDALIAKIVQTARACRDDEKKCISAVAFTAPSVAWPKLDPVGTLVQRKKTVECNESPGPISFQVKFQCSQTSVFRGVAKWANISNVDAIDRFGQRYTPVVSAESIDLRSAYEEMNKQYGGALTEGAFLELVTGETIGSIAAAKARGWSIREMTLSFLFGAQSANTGGLQTALDFTFFDGKGNRTGRQAFMY</sequence>
<dbReference type="STRING" id="1123014.SAMN02745746_01516"/>
<evidence type="ECO:0000313" key="3">
    <source>
        <dbReference type="Proteomes" id="UP000192920"/>
    </source>
</evidence>
<protein>
    <submittedName>
        <fullName evidence="2">Uncharacterized protein</fullName>
    </submittedName>
</protein>
<feature type="signal peptide" evidence="1">
    <location>
        <begin position="1"/>
        <end position="25"/>
    </location>
</feature>